<evidence type="ECO:0000313" key="2">
    <source>
        <dbReference type="EMBL" id="SVD14176.1"/>
    </source>
</evidence>
<keyword evidence="1" id="KW-1133">Transmembrane helix</keyword>
<feature type="transmembrane region" description="Helical" evidence="1">
    <location>
        <begin position="6"/>
        <end position="26"/>
    </location>
</feature>
<proteinExistence type="predicted"/>
<reference evidence="2" key="1">
    <citation type="submission" date="2018-05" db="EMBL/GenBank/DDBJ databases">
        <authorList>
            <person name="Lanie J.A."/>
            <person name="Ng W.-L."/>
            <person name="Kazmierczak K.M."/>
            <person name="Andrzejewski T.M."/>
            <person name="Davidsen T.M."/>
            <person name="Wayne K.J."/>
            <person name="Tettelin H."/>
            <person name="Glass J.I."/>
            <person name="Rusch D."/>
            <person name="Podicherti R."/>
            <person name="Tsui H.-C.T."/>
            <person name="Winkler M.E."/>
        </authorList>
    </citation>
    <scope>NUCLEOTIDE SEQUENCE</scope>
</reference>
<dbReference type="EMBL" id="UINC01132086">
    <property type="protein sequence ID" value="SVD14176.1"/>
    <property type="molecule type" value="Genomic_DNA"/>
</dbReference>
<gene>
    <name evidence="2" type="ORF">METZ01_LOCUS367030</name>
</gene>
<organism evidence="2">
    <name type="scientific">marine metagenome</name>
    <dbReference type="NCBI Taxonomy" id="408172"/>
    <lineage>
        <taxon>unclassified sequences</taxon>
        <taxon>metagenomes</taxon>
        <taxon>ecological metagenomes</taxon>
    </lineage>
</organism>
<name>A0A382SWB4_9ZZZZ</name>
<feature type="non-terminal residue" evidence="2">
    <location>
        <position position="1"/>
    </location>
</feature>
<accession>A0A382SWB4</accession>
<keyword evidence="1" id="KW-0472">Membrane</keyword>
<sequence>VNKIFFYTIKFFFIITISIFFLEILVRISDQNCYSILPIYFDNGHSTFIKNESFCVKYTGHPKTAYKTDKFGIRVNNKESQSDGFENLLIGDSQAMGYGINFEDHF</sequence>
<dbReference type="AlphaFoldDB" id="A0A382SWB4"/>
<feature type="non-terminal residue" evidence="2">
    <location>
        <position position="106"/>
    </location>
</feature>
<keyword evidence="1" id="KW-0812">Transmembrane</keyword>
<protein>
    <submittedName>
        <fullName evidence="2">Uncharacterized protein</fullName>
    </submittedName>
</protein>
<evidence type="ECO:0000256" key="1">
    <source>
        <dbReference type="SAM" id="Phobius"/>
    </source>
</evidence>